<dbReference type="Gene3D" id="3.40.630.30">
    <property type="match status" value="1"/>
</dbReference>
<dbReference type="SUPFAM" id="SSF55729">
    <property type="entry name" value="Acyl-CoA N-acyltransferases (Nat)"/>
    <property type="match status" value="1"/>
</dbReference>
<dbReference type="CDD" id="cd04301">
    <property type="entry name" value="NAT_SF"/>
    <property type="match status" value="1"/>
</dbReference>
<organism evidence="1 2">
    <name type="scientific">Flavobacterium jejuense</name>
    <dbReference type="NCBI Taxonomy" id="1544455"/>
    <lineage>
        <taxon>Bacteria</taxon>
        <taxon>Pseudomonadati</taxon>
        <taxon>Bacteroidota</taxon>
        <taxon>Flavobacteriia</taxon>
        <taxon>Flavobacteriales</taxon>
        <taxon>Flavobacteriaceae</taxon>
        <taxon>Flavobacterium</taxon>
    </lineage>
</organism>
<dbReference type="Proteomes" id="UP000817854">
    <property type="component" value="Unassembled WGS sequence"/>
</dbReference>
<evidence type="ECO:0000313" key="2">
    <source>
        <dbReference type="Proteomes" id="UP000817854"/>
    </source>
</evidence>
<accession>A0ABX0IQT9</accession>
<gene>
    <name evidence="1" type="ORF">FIA58_010860</name>
</gene>
<reference evidence="1" key="1">
    <citation type="submission" date="2019-05" db="EMBL/GenBank/DDBJ databases">
        <authorList>
            <person name="Lianzixin W."/>
        </authorList>
    </citation>
    <scope>NUCLEOTIDE SEQUENCE</scope>
    <source>
        <strain evidence="1">EC11</strain>
    </source>
</reference>
<dbReference type="Pfam" id="PF13527">
    <property type="entry name" value="Acetyltransf_9"/>
    <property type="match status" value="1"/>
</dbReference>
<reference evidence="1" key="2">
    <citation type="submission" date="2020-02" db="EMBL/GenBank/DDBJ databases">
        <title>Flavobacterium profundi sp. nov., isolated from a deep-sea seamount.</title>
        <authorList>
            <person name="Zhang D.-C."/>
        </authorList>
    </citation>
    <scope>NUCLEOTIDE SEQUENCE</scope>
    <source>
        <strain evidence="1">EC11</strain>
    </source>
</reference>
<dbReference type="InterPro" id="IPR016181">
    <property type="entry name" value="Acyl_CoA_acyltransferase"/>
</dbReference>
<dbReference type="RefSeq" id="WP_140962504.1">
    <property type="nucleotide sequence ID" value="NZ_VEVQ02000006.1"/>
</dbReference>
<comment type="caution">
    <text evidence="1">The sequence shown here is derived from an EMBL/GenBank/DDBJ whole genome shotgun (WGS) entry which is preliminary data.</text>
</comment>
<keyword evidence="2" id="KW-1185">Reference proteome</keyword>
<protein>
    <submittedName>
        <fullName evidence="1">GNAT family N-acetyltransferase</fullName>
    </submittedName>
</protein>
<name>A0ABX0IQT9_9FLAO</name>
<dbReference type="EMBL" id="VEVQ02000006">
    <property type="protein sequence ID" value="NHN26177.1"/>
    <property type="molecule type" value="Genomic_DNA"/>
</dbReference>
<proteinExistence type="predicted"/>
<evidence type="ECO:0000313" key="1">
    <source>
        <dbReference type="EMBL" id="NHN26177.1"/>
    </source>
</evidence>
<sequence>MIEIKYYSKEFEAAQVVFAKRYWTKRRRFEPEYIYWKFRGVPDKILSSFILAFDGEKVVGQFGLIPCQVNIAGKIYDSQWACDLMVDENYRGKGVAEKLYEFAHKNKVVTLGSDPSPAAEKSMIKKGYLSLFGPRKFVFPFLVGEAFKLKGINNRFLNIIPNPFLLLFYLFKKSDYKVINTIEYARINDISSTNELYCVYDTSFYDWRFNEFKTYYQGIDCYKKNDFNFFSGYFVNKVYYLTDFKVTNVKDFLKMISFLYSKYKGLHIQRIKFVCMNPTINSLLPFLGFIRFSTTTKIILYTKVDGIKEFVKDKKFYYTLHDSDENI</sequence>